<keyword evidence="1" id="KW-0812">Transmembrane</keyword>
<dbReference type="GO" id="GO:0004175">
    <property type="term" value="F:endopeptidase activity"/>
    <property type="evidence" value="ECO:0007669"/>
    <property type="project" value="UniProtKB-ARBA"/>
</dbReference>
<reference evidence="3" key="1">
    <citation type="submission" date="2021-01" db="EMBL/GenBank/DDBJ databases">
        <authorList>
            <person name="Corre E."/>
            <person name="Pelletier E."/>
            <person name="Niang G."/>
            <person name="Scheremetjew M."/>
            <person name="Finn R."/>
            <person name="Kale V."/>
            <person name="Holt S."/>
            <person name="Cochrane G."/>
            <person name="Meng A."/>
            <person name="Brown T."/>
            <person name="Cohen L."/>
        </authorList>
    </citation>
    <scope>NUCLEOTIDE SEQUENCE</scope>
    <source>
        <strain evidence="3">Clade-A-BCC118000</strain>
    </source>
</reference>
<evidence type="ECO:0000313" key="3">
    <source>
        <dbReference type="EMBL" id="CAD8219855.1"/>
    </source>
</evidence>
<feature type="transmembrane region" description="Helical" evidence="1">
    <location>
        <begin position="121"/>
        <end position="141"/>
    </location>
</feature>
<evidence type="ECO:0000259" key="2">
    <source>
        <dbReference type="Pfam" id="PF02517"/>
    </source>
</evidence>
<dbReference type="PANTHER" id="PTHR43592">
    <property type="entry name" value="CAAX AMINO TERMINAL PROTEASE"/>
    <property type="match status" value="1"/>
</dbReference>
<dbReference type="PANTHER" id="PTHR43592:SF24">
    <property type="entry name" value="CAAX AMINO TERMINAL PROTEASE FAMILY PROTEIN"/>
    <property type="match status" value="1"/>
</dbReference>
<evidence type="ECO:0000256" key="1">
    <source>
        <dbReference type="SAM" id="Phobius"/>
    </source>
</evidence>
<organism evidence="3">
    <name type="scientific">Ostreococcus sp. 'lucimarinus'</name>
    <dbReference type="NCBI Taxonomy" id="242159"/>
    <lineage>
        <taxon>Eukaryota</taxon>
        <taxon>Viridiplantae</taxon>
        <taxon>Chlorophyta</taxon>
        <taxon>Mamiellophyceae</taxon>
        <taxon>Mamiellales</taxon>
        <taxon>Bathycoccaceae</taxon>
        <taxon>Ostreococcus</taxon>
    </lineage>
</organism>
<accession>A0A7R9XQN9</accession>
<keyword evidence="1" id="KW-1133">Transmembrane helix</keyword>
<feature type="transmembrane region" description="Helical" evidence="1">
    <location>
        <begin position="161"/>
        <end position="179"/>
    </location>
</feature>
<dbReference type="EMBL" id="HBDX01000636">
    <property type="protein sequence ID" value="CAD8219855.1"/>
    <property type="molecule type" value="Transcribed_RNA"/>
</dbReference>
<dbReference type="AlphaFoldDB" id="A0A7R9XQN9"/>
<protein>
    <recommendedName>
        <fullName evidence="2">CAAX prenyl protease 2/Lysostaphin resistance protein A-like domain-containing protein</fullName>
    </recommendedName>
</protein>
<sequence>MATAAVPARTQCLTRAHSRRNRAVSSSFASTCIPLSRAFRTAVRVDRVARERDAASRDGARTIGLCARSLKRIVRARASEGVIERGGPSEPTATTQPWFDRFLKLPSDGSEIWEAKWGMKVIIQVMVLWFCAFCVIGNAVFPYAAGVLGFDTSSFTQRGLATYSLCLDFTQMLMTWFVLRQSLRPFRPFGVNWFPVRWFEDRKYLRDVAVACVAFPFVVWLHGLSTTLLEHIGLIAFDETVTAAWEQSMKSNDIISKAFYMLLASFAAPVWEELIFRGFFFASLTAFTGAARAMLISSTLFACAHFSLEQFLPLTFLGCLMCVVFVRTRNLLAPVLVHSAWNAWVLAGDFLPPLDVVLRAVFAAAP</sequence>
<dbReference type="InterPro" id="IPR003675">
    <property type="entry name" value="Rce1/LyrA-like_dom"/>
</dbReference>
<gene>
    <name evidence="3" type="ORF">OLUC0939_LOCUS574</name>
</gene>
<dbReference type="Pfam" id="PF02517">
    <property type="entry name" value="Rce1-like"/>
    <property type="match status" value="1"/>
</dbReference>
<feature type="transmembrane region" description="Helical" evidence="1">
    <location>
        <begin position="308"/>
        <end position="326"/>
    </location>
</feature>
<dbReference type="GO" id="GO:0080120">
    <property type="term" value="P:CAAX-box protein maturation"/>
    <property type="evidence" value="ECO:0007669"/>
    <property type="project" value="UniProtKB-ARBA"/>
</dbReference>
<feature type="transmembrane region" description="Helical" evidence="1">
    <location>
        <begin position="278"/>
        <end position="302"/>
    </location>
</feature>
<feature type="domain" description="CAAX prenyl protease 2/Lysostaphin resistance protein A-like" evidence="2">
    <location>
        <begin position="257"/>
        <end position="343"/>
    </location>
</feature>
<name>A0A7R9XQN9_9CHLO</name>
<proteinExistence type="predicted"/>
<keyword evidence="1" id="KW-0472">Membrane</keyword>